<keyword evidence="1" id="KW-0732">Signal</keyword>
<keyword evidence="3" id="KW-1185">Reference proteome</keyword>
<name>A0ABQ6DYX4_9GAMM</name>
<sequence length="118" mass="13272">MRKFLILIFISIPSIVFAQDLNLSEGVEVEDALKLHNNLGEVSKLIGSCMDSGNSHLECLCANEEEIQKFNLAVKSTFITYPHWLKARTLNFRLTNESNAVINPKALYAEADKVRECS</sequence>
<dbReference type="EMBL" id="BSPQ01000003">
    <property type="protein sequence ID" value="GLS90371.1"/>
    <property type="molecule type" value="Genomic_DNA"/>
</dbReference>
<dbReference type="RefSeq" id="WP_284203500.1">
    <property type="nucleotide sequence ID" value="NZ_BSPQ01000003.1"/>
</dbReference>
<protein>
    <recommendedName>
        <fullName evidence="4">DUF3718 domain-containing protein</fullName>
    </recommendedName>
</protein>
<feature type="signal peptide" evidence="1">
    <location>
        <begin position="1"/>
        <end position="18"/>
    </location>
</feature>
<organism evidence="2 3">
    <name type="scientific">Psychromonas marina</name>
    <dbReference type="NCBI Taxonomy" id="88364"/>
    <lineage>
        <taxon>Bacteria</taxon>
        <taxon>Pseudomonadati</taxon>
        <taxon>Pseudomonadota</taxon>
        <taxon>Gammaproteobacteria</taxon>
        <taxon>Alteromonadales</taxon>
        <taxon>Psychromonadaceae</taxon>
        <taxon>Psychromonas</taxon>
    </lineage>
</organism>
<feature type="chain" id="PRO_5046850685" description="DUF3718 domain-containing protein" evidence="1">
    <location>
        <begin position="19"/>
        <end position="118"/>
    </location>
</feature>
<proteinExistence type="predicted"/>
<comment type="caution">
    <text evidence="2">The sequence shown here is derived from an EMBL/GenBank/DDBJ whole genome shotgun (WGS) entry which is preliminary data.</text>
</comment>
<evidence type="ECO:0000313" key="2">
    <source>
        <dbReference type="EMBL" id="GLS90371.1"/>
    </source>
</evidence>
<gene>
    <name evidence="2" type="ORF">GCM10007916_14380</name>
</gene>
<reference evidence="3" key="1">
    <citation type="journal article" date="2019" name="Int. J. Syst. Evol. Microbiol.">
        <title>The Global Catalogue of Microorganisms (GCM) 10K type strain sequencing project: providing services to taxonomists for standard genome sequencing and annotation.</title>
        <authorList>
            <consortium name="The Broad Institute Genomics Platform"/>
            <consortium name="The Broad Institute Genome Sequencing Center for Infectious Disease"/>
            <person name="Wu L."/>
            <person name="Ma J."/>
        </authorList>
    </citation>
    <scope>NUCLEOTIDE SEQUENCE [LARGE SCALE GENOMIC DNA]</scope>
    <source>
        <strain evidence="3">NBRC 103166</strain>
    </source>
</reference>
<evidence type="ECO:0008006" key="4">
    <source>
        <dbReference type="Google" id="ProtNLM"/>
    </source>
</evidence>
<accession>A0ABQ6DYX4</accession>
<evidence type="ECO:0000313" key="3">
    <source>
        <dbReference type="Proteomes" id="UP001157353"/>
    </source>
</evidence>
<dbReference type="Proteomes" id="UP001157353">
    <property type="component" value="Unassembled WGS sequence"/>
</dbReference>
<evidence type="ECO:0000256" key="1">
    <source>
        <dbReference type="SAM" id="SignalP"/>
    </source>
</evidence>